<dbReference type="Pfam" id="PF00392">
    <property type="entry name" value="GntR"/>
    <property type="match status" value="1"/>
</dbReference>
<sequence length="236" mass="27135">MSRPQPRYRVIRQYLLDRIESGEFPVDHQIPPEKTLAETFAVSRMTAHKAIRDLVQEGYLWRHPGIGTFVADRRSESPLVEINNIADEVRARGNAYRSRVLTLETIIADDEIAMRMGVRIGNRLFHTRLIHLEDEVPIQLENRYVNPQWVPDYLKADFERHTPNEILVAACPISAMEHVVEALLADPETARHLGIDPAAPCLGVRRRTWSGEHLISYAHLLHPGDRYRLRSTAHHP</sequence>
<evidence type="ECO:0000313" key="7">
    <source>
        <dbReference type="Proteomes" id="UP001589814"/>
    </source>
</evidence>
<evidence type="ECO:0000313" key="6">
    <source>
        <dbReference type="EMBL" id="MFC0269129.1"/>
    </source>
</evidence>
<dbReference type="PROSITE" id="PS50949">
    <property type="entry name" value="HTH_GNTR"/>
    <property type="match status" value="1"/>
</dbReference>
<dbReference type="SMART" id="SM00345">
    <property type="entry name" value="HTH_GNTR"/>
    <property type="match status" value="1"/>
</dbReference>
<dbReference type="InterPro" id="IPR011663">
    <property type="entry name" value="UTRA"/>
</dbReference>
<dbReference type="CDD" id="cd07377">
    <property type="entry name" value="WHTH_GntR"/>
    <property type="match status" value="1"/>
</dbReference>
<dbReference type="Gene3D" id="1.10.10.10">
    <property type="entry name" value="Winged helix-like DNA-binding domain superfamily/Winged helix DNA-binding domain"/>
    <property type="match status" value="1"/>
</dbReference>
<keyword evidence="3" id="KW-0804">Transcription</keyword>
<dbReference type="Pfam" id="PF07702">
    <property type="entry name" value="UTRA"/>
    <property type="match status" value="1"/>
</dbReference>
<evidence type="ECO:0000259" key="5">
    <source>
        <dbReference type="PROSITE" id="PS50949"/>
    </source>
</evidence>
<evidence type="ECO:0000256" key="3">
    <source>
        <dbReference type="ARBA" id="ARBA00023163"/>
    </source>
</evidence>
<accession>A0ABV6G6D9</accession>
<dbReference type="SUPFAM" id="SSF64288">
    <property type="entry name" value="Chorismate lyase-like"/>
    <property type="match status" value="1"/>
</dbReference>
<dbReference type="InterPro" id="IPR036388">
    <property type="entry name" value="WH-like_DNA-bd_sf"/>
</dbReference>
<dbReference type="NCBIfam" id="TIGR02018">
    <property type="entry name" value="his_ut_repres"/>
    <property type="match status" value="1"/>
</dbReference>
<dbReference type="SMART" id="SM00866">
    <property type="entry name" value="UTRA"/>
    <property type="match status" value="1"/>
</dbReference>
<dbReference type="InterPro" id="IPR010248">
    <property type="entry name" value="His_ut_repres"/>
</dbReference>
<dbReference type="SUPFAM" id="SSF46785">
    <property type="entry name" value="Winged helix' DNA-binding domain"/>
    <property type="match status" value="1"/>
</dbReference>
<name>A0ABV6G6D9_9GAMM</name>
<keyword evidence="7" id="KW-1185">Reference proteome</keyword>
<dbReference type="Proteomes" id="UP001589814">
    <property type="component" value="Unassembled WGS sequence"/>
</dbReference>
<dbReference type="PANTHER" id="PTHR44846">
    <property type="entry name" value="MANNOSYL-D-GLYCERATE TRANSPORT/METABOLISM SYSTEM REPRESSOR MNGR-RELATED"/>
    <property type="match status" value="1"/>
</dbReference>
<dbReference type="InterPro" id="IPR028978">
    <property type="entry name" value="Chorismate_lyase_/UTRA_dom_sf"/>
</dbReference>
<evidence type="ECO:0000256" key="1">
    <source>
        <dbReference type="ARBA" id="ARBA00023015"/>
    </source>
</evidence>
<dbReference type="PANTHER" id="PTHR44846:SF16">
    <property type="entry name" value="TRANSCRIPTIONAL REGULATOR PHNF-RELATED"/>
    <property type="match status" value="1"/>
</dbReference>
<dbReference type="InterPro" id="IPR050679">
    <property type="entry name" value="Bact_HTH_transcr_reg"/>
</dbReference>
<feature type="domain" description="HTH gntR-type" evidence="5">
    <location>
        <begin position="5"/>
        <end position="73"/>
    </location>
</feature>
<dbReference type="RefSeq" id="WP_019951026.1">
    <property type="nucleotide sequence ID" value="NZ_JBHLVX010000051.1"/>
</dbReference>
<proteinExistence type="predicted"/>
<keyword evidence="2" id="KW-0238">DNA-binding</keyword>
<organism evidence="6 7">
    <name type="scientific">Kushneria aurantia</name>
    <dbReference type="NCBI Taxonomy" id="504092"/>
    <lineage>
        <taxon>Bacteria</taxon>
        <taxon>Pseudomonadati</taxon>
        <taxon>Pseudomonadota</taxon>
        <taxon>Gammaproteobacteria</taxon>
        <taxon>Oceanospirillales</taxon>
        <taxon>Halomonadaceae</taxon>
        <taxon>Kushneria</taxon>
    </lineage>
</organism>
<dbReference type="Gene3D" id="3.40.1410.10">
    <property type="entry name" value="Chorismate lyase-like"/>
    <property type="match status" value="1"/>
</dbReference>
<dbReference type="InterPro" id="IPR000524">
    <property type="entry name" value="Tscrpt_reg_HTH_GntR"/>
</dbReference>
<keyword evidence="1" id="KW-0805">Transcription regulation</keyword>
<dbReference type="InterPro" id="IPR036390">
    <property type="entry name" value="WH_DNA-bd_sf"/>
</dbReference>
<dbReference type="EMBL" id="JBHLVX010000051">
    <property type="protein sequence ID" value="MFC0269129.1"/>
    <property type="molecule type" value="Genomic_DNA"/>
</dbReference>
<evidence type="ECO:0000256" key="4">
    <source>
        <dbReference type="NCBIfam" id="TIGR02018"/>
    </source>
</evidence>
<comment type="caution">
    <text evidence="6">The sequence shown here is derived from an EMBL/GenBank/DDBJ whole genome shotgun (WGS) entry which is preliminary data.</text>
</comment>
<reference evidence="6 7" key="1">
    <citation type="submission" date="2024-09" db="EMBL/GenBank/DDBJ databases">
        <authorList>
            <person name="Sun Q."/>
            <person name="Mori K."/>
        </authorList>
    </citation>
    <scope>NUCLEOTIDE SEQUENCE [LARGE SCALE GENOMIC DNA]</scope>
    <source>
        <strain evidence="6 7">CCM 7415</strain>
    </source>
</reference>
<gene>
    <name evidence="6" type="primary">hutC</name>
    <name evidence="6" type="ORF">ACFFHW_14230</name>
</gene>
<evidence type="ECO:0000256" key="2">
    <source>
        <dbReference type="ARBA" id="ARBA00023125"/>
    </source>
</evidence>
<dbReference type="PRINTS" id="PR00035">
    <property type="entry name" value="HTHGNTR"/>
</dbReference>
<protein>
    <recommendedName>
        <fullName evidence="4">Histidine utilization repressor</fullName>
    </recommendedName>
</protein>